<dbReference type="OrthoDB" id="27073at2759"/>
<proteinExistence type="inferred from homology"/>
<sequence>MKPGDVKIEVYGPPGSDYNVIEDCLTAKLEELQIRNINIGEVSSICNLVLQSKNYLSRIKPKKLRKKSLGADRDAFKLLNFKLDSYASDMVESFLSQCSGFVEADYTVFKAADRASQQTLMILLPLLRLLEENKDNVAPQANESPFGWIRKLKFKFLECLFQREAGKLRKLLELSWKIAREDRSFLTETTNLTRRIYEMLQSITHKTIDFSIEAIYLENTTSFASTLNPLPATDFLTHIIDIIVTEQKITSSLSLTTRETARVTILNQTIFSPGALGKLVHSLARDYRVTLELNRTTIKHLQELAKRGGQSDVFLHAIVTGIYSAADQAISRRWELPALQRLICYHEEIFCLLFLDCTFKARFEAYWEAYCKAEMRATKMASGISKLLNEDFKRSRHSNFSIQLWTRILTRMIELFGLSDTIGNAFVNNCILRRAIKEGDSFLRYIFDPALCAPELQVCDTLLCQNLSGNGRLRSVKHSLQRSVTIQQQLDSFRHLGLIILSEKDMELFYKPSSATLVRLPKSLQSVWNTVTENFVGGQNSVIYKKRLTLIPMLSTIEVETPFICANSRPLRLQLNLLQATVLIQFDEHNSLSFHEVQDRTEINTSLLKTSLESLVNTGILLQKNAQYTFNDDFEPVRSKNDSNIVRVDFHGHKHC</sequence>
<evidence type="ECO:0000256" key="1">
    <source>
        <dbReference type="PROSITE-ProRule" id="PRU00330"/>
    </source>
</evidence>
<feature type="domain" description="Cullin family profile" evidence="2">
    <location>
        <begin position="546"/>
        <end position="616"/>
    </location>
</feature>
<dbReference type="InterPro" id="IPR059120">
    <property type="entry name" value="Cullin-like_AB"/>
</dbReference>
<gene>
    <name evidence="3" type="ORF">LALA0_S13e01442g</name>
</gene>
<keyword evidence="4" id="KW-1185">Reference proteome</keyword>
<dbReference type="EMBL" id="LN736372">
    <property type="protein sequence ID" value="CEP64717.1"/>
    <property type="molecule type" value="Genomic_DNA"/>
</dbReference>
<protein>
    <submittedName>
        <fullName evidence="3">LALA0S13e01442g1_1</fullName>
    </submittedName>
</protein>
<reference evidence="3 4" key="1">
    <citation type="submission" date="2014-12" db="EMBL/GenBank/DDBJ databases">
        <authorList>
            <person name="Neuveglise Cecile"/>
        </authorList>
    </citation>
    <scope>NUCLEOTIDE SEQUENCE [LARGE SCALE GENOMIC DNA]</scope>
    <source>
        <strain evidence="3 4">CBS 12615</strain>
    </source>
</reference>
<evidence type="ECO:0000259" key="2">
    <source>
        <dbReference type="PROSITE" id="PS50069"/>
    </source>
</evidence>
<dbReference type="AlphaFoldDB" id="A0A0C7NG99"/>
<dbReference type="GO" id="GO:0006511">
    <property type="term" value="P:ubiquitin-dependent protein catabolic process"/>
    <property type="evidence" value="ECO:0007669"/>
    <property type="project" value="InterPro"/>
</dbReference>
<name>A0A0C7NG99_9SACH</name>
<dbReference type="GO" id="GO:0031625">
    <property type="term" value="F:ubiquitin protein ligase binding"/>
    <property type="evidence" value="ECO:0007669"/>
    <property type="project" value="InterPro"/>
</dbReference>
<dbReference type="RefSeq" id="XP_022630921.1">
    <property type="nucleotide sequence ID" value="XM_022772799.1"/>
</dbReference>
<accession>A0A0C7NG99</accession>
<evidence type="ECO:0000313" key="4">
    <source>
        <dbReference type="Proteomes" id="UP000054304"/>
    </source>
</evidence>
<dbReference type="Pfam" id="PF26557">
    <property type="entry name" value="Cullin_AB"/>
    <property type="match status" value="1"/>
</dbReference>
<dbReference type="InterPro" id="IPR016158">
    <property type="entry name" value="Cullin_homology"/>
</dbReference>
<dbReference type="PROSITE" id="PS50069">
    <property type="entry name" value="CULLIN_2"/>
    <property type="match status" value="1"/>
</dbReference>
<dbReference type="InterPro" id="IPR036317">
    <property type="entry name" value="Cullin_homology_sf"/>
</dbReference>
<dbReference type="GeneID" id="34688283"/>
<evidence type="ECO:0000313" key="3">
    <source>
        <dbReference type="EMBL" id="CEP64717.1"/>
    </source>
</evidence>
<dbReference type="SUPFAM" id="SSF75632">
    <property type="entry name" value="Cullin homology domain"/>
    <property type="match status" value="1"/>
</dbReference>
<dbReference type="HOGENOM" id="CLU_419229_0_0_1"/>
<dbReference type="Gene3D" id="3.30.230.130">
    <property type="entry name" value="Cullin, Chain C, Domain 2"/>
    <property type="match status" value="1"/>
</dbReference>
<dbReference type="Proteomes" id="UP000054304">
    <property type="component" value="Unassembled WGS sequence"/>
</dbReference>
<organism evidence="3 4">
    <name type="scientific">Lachancea lanzarotensis</name>
    <dbReference type="NCBI Taxonomy" id="1245769"/>
    <lineage>
        <taxon>Eukaryota</taxon>
        <taxon>Fungi</taxon>
        <taxon>Dikarya</taxon>
        <taxon>Ascomycota</taxon>
        <taxon>Saccharomycotina</taxon>
        <taxon>Saccharomycetes</taxon>
        <taxon>Saccharomycetales</taxon>
        <taxon>Saccharomycetaceae</taxon>
        <taxon>Lachancea</taxon>
    </lineage>
</organism>
<comment type="similarity">
    <text evidence="1">Belongs to the cullin family.</text>
</comment>
<dbReference type="STRING" id="1245769.A0A0C7NG99"/>